<keyword evidence="6 8" id="KW-0446">Lipid-binding</keyword>
<dbReference type="GO" id="GO:0008289">
    <property type="term" value="F:lipid binding"/>
    <property type="evidence" value="ECO:0007669"/>
    <property type="project" value="UniProtKB-UniRule"/>
</dbReference>
<dbReference type="STRING" id="1215338.A0A059J2H6"/>
<dbReference type="HOGENOM" id="CLU_057411_1_0_1"/>
<keyword evidence="12" id="KW-1185">Reference proteome</keyword>
<dbReference type="NCBIfam" id="TIGR02396">
    <property type="entry name" value="diverge_rpsU"/>
    <property type="match status" value="1"/>
</dbReference>
<dbReference type="GO" id="GO:0005743">
    <property type="term" value="C:mitochondrial inner membrane"/>
    <property type="evidence" value="ECO:0007669"/>
    <property type="project" value="TreeGrafter"/>
</dbReference>
<sequence length="312" mass="34222">MVAVPLIRRQLPQAAALTSSAKRLSLSGIGCSRSYMALPSPCVRLNSTHSIRYCAQKPHPYPRNGPLRRQSPSQVTCGRRTYHHPASDLSSSSAHFSPEQASILSLALSDHVPRLGFTTEAVVLAAQDAGYPEVSLQLFPRGGEIELIIYWLSTRRALLKEKVQNGEIFDAEGQKLSVDQKVKRLVMERLKMNSGIIQHWQDALAVMSLPTNLSSSLHELYELSSDILYLAGDRAVDSSWYSKRLSVSTVYATAEITMTEDKSEGFTSTEEFVERRFGDTDAIVGTVGDVKTYVGFLGGSLVAAGRSLGMKI</sequence>
<dbReference type="InterPro" id="IPR012762">
    <property type="entry name" value="Ubiq_biosynth_COQ9"/>
</dbReference>
<evidence type="ECO:0000256" key="6">
    <source>
        <dbReference type="ARBA" id="ARBA00023121"/>
    </source>
</evidence>
<feature type="domain" description="COQ9 C-terminal" evidence="10">
    <location>
        <begin position="214"/>
        <end position="282"/>
    </location>
</feature>
<evidence type="ECO:0000313" key="11">
    <source>
        <dbReference type="EMBL" id="KDB22060.1"/>
    </source>
</evidence>
<reference evidence="11 12" key="1">
    <citation type="submission" date="2014-02" db="EMBL/GenBank/DDBJ databases">
        <title>The Genome Sequence of Trichophyton interdigitale MR816.</title>
        <authorList>
            <consortium name="The Broad Institute Genomics Platform"/>
            <person name="Cuomo C.A."/>
            <person name="White T.C."/>
            <person name="Graser Y."/>
            <person name="Martinez-Rossi N."/>
            <person name="Heitman J."/>
            <person name="Young S.K."/>
            <person name="Zeng Q."/>
            <person name="Gargeya S."/>
            <person name="Abouelleil A."/>
            <person name="Alvarado L."/>
            <person name="Chapman S.B."/>
            <person name="Gainer-Dewar J."/>
            <person name="Goldberg J."/>
            <person name="Griggs A."/>
            <person name="Gujja S."/>
            <person name="Hansen M."/>
            <person name="Howarth C."/>
            <person name="Imamovic A."/>
            <person name="Larimer J."/>
            <person name="Martinez D."/>
            <person name="Murphy C."/>
            <person name="Pearson M.D."/>
            <person name="Persinoti G."/>
            <person name="Poon T."/>
            <person name="Priest M."/>
            <person name="Roberts A.D."/>
            <person name="Saif S."/>
            <person name="Shea T.D."/>
            <person name="Sykes S.N."/>
            <person name="Wortman J."/>
            <person name="Nusbaum C."/>
            <person name="Birren B."/>
        </authorList>
    </citation>
    <scope>NUCLEOTIDE SEQUENCE [LARGE SCALE GENOMIC DNA]</scope>
    <source>
        <strain evidence="11 12">MR816</strain>
    </source>
</reference>
<comment type="subcellular location">
    <subcellularLocation>
        <location evidence="1 8">Mitochondrion</location>
    </subcellularLocation>
</comment>
<name>A0A059J2H6_TRIIM</name>
<comment type="function">
    <text evidence="8">Membrane-associated protein that warps the membrane surface to access and bind aromatic isoprenes with high specificity, including ubiquinone (CoQ) isoprene intermediates and presents them directly to Coq7, therefore facilitating the Coq7-mediated hydroxylase step. Participates in the biosynthesis of coenzyme Q, also named ubiquinone, an essential lipid-soluble electron transporter for aerobic cellular respiration.</text>
</comment>
<evidence type="ECO:0000259" key="10">
    <source>
        <dbReference type="Pfam" id="PF08511"/>
    </source>
</evidence>
<accession>A0A059J2H6</accession>
<evidence type="ECO:0000256" key="9">
    <source>
        <dbReference type="SAM" id="MobiDB-lite"/>
    </source>
</evidence>
<organism evidence="11 12">
    <name type="scientific">Trichophyton interdigitale (strain MR816)</name>
    <dbReference type="NCBI Taxonomy" id="1215338"/>
    <lineage>
        <taxon>Eukaryota</taxon>
        <taxon>Fungi</taxon>
        <taxon>Dikarya</taxon>
        <taxon>Ascomycota</taxon>
        <taxon>Pezizomycotina</taxon>
        <taxon>Eurotiomycetes</taxon>
        <taxon>Eurotiomycetidae</taxon>
        <taxon>Onygenales</taxon>
        <taxon>Arthrodermataceae</taxon>
        <taxon>Trichophyton</taxon>
    </lineage>
</organism>
<dbReference type="PANTHER" id="PTHR21427">
    <property type="entry name" value="UBIQUINONE BIOSYNTHESIS PROTEIN COQ9, MITOCHONDRIAL"/>
    <property type="match status" value="1"/>
</dbReference>
<proteinExistence type="inferred from homology"/>
<evidence type="ECO:0000313" key="12">
    <source>
        <dbReference type="Proteomes" id="UP000024533"/>
    </source>
</evidence>
<evidence type="ECO:0000256" key="5">
    <source>
        <dbReference type="ARBA" id="ARBA00022946"/>
    </source>
</evidence>
<keyword evidence="4 8" id="KW-0831">Ubiquinone biosynthesis</keyword>
<dbReference type="OMA" id="IELIIYW"/>
<comment type="similarity">
    <text evidence="3 8">Belongs to the COQ9 family.</text>
</comment>
<evidence type="ECO:0000256" key="1">
    <source>
        <dbReference type="ARBA" id="ARBA00004173"/>
    </source>
</evidence>
<dbReference type="OrthoDB" id="619536at2759"/>
<evidence type="ECO:0000256" key="3">
    <source>
        <dbReference type="ARBA" id="ARBA00010766"/>
    </source>
</evidence>
<evidence type="ECO:0000256" key="8">
    <source>
        <dbReference type="RuleBase" id="RU366063"/>
    </source>
</evidence>
<keyword evidence="7 8" id="KW-0496">Mitochondrion</keyword>
<dbReference type="UniPathway" id="UPA00232"/>
<dbReference type="Pfam" id="PF08511">
    <property type="entry name" value="COQ9"/>
    <property type="match status" value="1"/>
</dbReference>
<dbReference type="GO" id="GO:0006744">
    <property type="term" value="P:ubiquinone biosynthetic process"/>
    <property type="evidence" value="ECO:0007669"/>
    <property type="project" value="UniProtKB-UniRule"/>
</dbReference>
<gene>
    <name evidence="11" type="ORF">H109_06009</name>
</gene>
<evidence type="ECO:0000256" key="4">
    <source>
        <dbReference type="ARBA" id="ARBA00022688"/>
    </source>
</evidence>
<dbReference type="InterPro" id="IPR013718">
    <property type="entry name" value="COQ9_C"/>
</dbReference>
<dbReference type="AlphaFoldDB" id="A0A059J2H6"/>
<dbReference type="Proteomes" id="UP000024533">
    <property type="component" value="Unassembled WGS sequence"/>
</dbReference>
<dbReference type="FunFam" id="1.10.357.10:FF:000004">
    <property type="entry name" value="Ubiquinone biosynthesis protein COQ9, mitochondrial"/>
    <property type="match status" value="1"/>
</dbReference>
<feature type="region of interest" description="Disordered" evidence="9">
    <location>
        <begin position="61"/>
        <end position="94"/>
    </location>
</feature>
<comment type="caution">
    <text evidence="11">The sequence shown here is derived from an EMBL/GenBank/DDBJ whole genome shotgun (WGS) entry which is preliminary data.</text>
</comment>
<dbReference type="EMBL" id="AOKY01000381">
    <property type="protein sequence ID" value="KDB22060.1"/>
    <property type="molecule type" value="Genomic_DNA"/>
</dbReference>
<comment type="pathway">
    <text evidence="2 8">Cofactor biosynthesis; ubiquinone biosynthesis.</text>
</comment>
<evidence type="ECO:0000256" key="2">
    <source>
        <dbReference type="ARBA" id="ARBA00004749"/>
    </source>
</evidence>
<evidence type="ECO:0000256" key="7">
    <source>
        <dbReference type="ARBA" id="ARBA00023128"/>
    </source>
</evidence>
<keyword evidence="5" id="KW-0809">Transit peptide</keyword>
<dbReference type="PANTHER" id="PTHR21427:SF19">
    <property type="entry name" value="UBIQUINONE BIOSYNTHESIS PROTEIN COQ9, MITOCHONDRIAL"/>
    <property type="match status" value="1"/>
</dbReference>
<protein>
    <recommendedName>
        <fullName evidence="8">Ubiquinone biosynthesis protein</fullName>
    </recommendedName>
</protein>